<dbReference type="CDD" id="cd20625">
    <property type="entry name" value="CYP164-like"/>
    <property type="match status" value="1"/>
</dbReference>
<dbReference type="InterPro" id="IPR036396">
    <property type="entry name" value="Cyt_P450_sf"/>
</dbReference>
<dbReference type="PANTHER" id="PTHR46696:SF4">
    <property type="entry name" value="BIOTIN BIOSYNTHESIS CYTOCHROME P450"/>
    <property type="match status" value="1"/>
</dbReference>
<dbReference type="GO" id="GO:0036199">
    <property type="term" value="F:cholest-4-en-3-one 26-monooxygenase activity"/>
    <property type="evidence" value="ECO:0007669"/>
    <property type="project" value="TreeGrafter"/>
</dbReference>
<dbReference type="RefSeq" id="WP_153531608.1">
    <property type="nucleotide sequence ID" value="NZ_WEGH01000001.1"/>
</dbReference>
<dbReference type="SUPFAM" id="SSF48264">
    <property type="entry name" value="Cytochrome P450"/>
    <property type="match status" value="1"/>
</dbReference>
<comment type="caution">
    <text evidence="8">The sequence shown here is derived from an EMBL/GenBank/DDBJ whole genome shotgun (WGS) entry which is preliminary data.</text>
</comment>
<dbReference type="OrthoDB" id="4133219at2"/>
<dbReference type="InterPro" id="IPR001128">
    <property type="entry name" value="Cyt_P450"/>
</dbReference>
<evidence type="ECO:0000256" key="3">
    <source>
        <dbReference type="ARBA" id="ARBA00022723"/>
    </source>
</evidence>
<keyword evidence="9" id="KW-1185">Reference proteome</keyword>
<dbReference type="InterPro" id="IPR002397">
    <property type="entry name" value="Cyt_P450_B"/>
</dbReference>
<dbReference type="AlphaFoldDB" id="A0A7K0BRC6"/>
<keyword evidence="4 7" id="KW-0560">Oxidoreductase</keyword>
<keyword evidence="3 7" id="KW-0479">Metal-binding</keyword>
<gene>
    <name evidence="8" type="ORF">ACRB68_17740</name>
</gene>
<dbReference type="GO" id="GO:0020037">
    <property type="term" value="F:heme binding"/>
    <property type="evidence" value="ECO:0007669"/>
    <property type="project" value="InterPro"/>
</dbReference>
<keyword evidence="6 7" id="KW-0503">Monooxygenase</keyword>
<name>A0A7K0BRC6_9ACTN</name>
<dbReference type="InterPro" id="IPR017972">
    <property type="entry name" value="Cyt_P450_CS"/>
</dbReference>
<evidence type="ECO:0000256" key="1">
    <source>
        <dbReference type="ARBA" id="ARBA00010617"/>
    </source>
</evidence>
<evidence type="ECO:0000256" key="6">
    <source>
        <dbReference type="ARBA" id="ARBA00023033"/>
    </source>
</evidence>
<evidence type="ECO:0000256" key="7">
    <source>
        <dbReference type="RuleBase" id="RU000461"/>
    </source>
</evidence>
<keyword evidence="2 7" id="KW-0349">Heme</keyword>
<protein>
    <submittedName>
        <fullName evidence="8">Cytochrome P450 CYP107DY1</fullName>
        <ecNumber evidence="8">1.14.-.-</ecNumber>
    </submittedName>
</protein>
<dbReference type="GO" id="GO:0006707">
    <property type="term" value="P:cholesterol catabolic process"/>
    <property type="evidence" value="ECO:0007669"/>
    <property type="project" value="TreeGrafter"/>
</dbReference>
<dbReference type="Proteomes" id="UP000487268">
    <property type="component" value="Unassembled WGS sequence"/>
</dbReference>
<dbReference type="GO" id="GO:0008395">
    <property type="term" value="F:steroid hydroxylase activity"/>
    <property type="evidence" value="ECO:0007669"/>
    <property type="project" value="TreeGrafter"/>
</dbReference>
<keyword evidence="5 7" id="KW-0408">Iron</keyword>
<sequence length="414" mass="46763">MSTDTPELSDMPELIEPLELNIFRPEFLDDPRPIYTRLRERAPIQWSDAFPPGFWLVTAHAPAAEILRDPRFGKSEFWASVGGRGEHDAAAFQVVRRWMSQLDPPDHTQVRKVFGRTFMPRMVELLRPRVEEIVAELLDGIEGPEVDFVEAFAFPLPIIVICEILGVPAQDRDDFKKWSADLARLFDLDLTPESLERSQSAVLNFSEYLLRLVRARRADPRDDVLTMLVKAHDEQQISEDDMVANAILLVWAGHETTMNLLANGVLTLLRHPAQAAEFTARPAELAERLTEEVLRFEGPLRTTARVAQEDLEIAGVPISKGQTVIILPQAANSDPAVFPDPHAFRLDREQPRAHHTFGGGIHFCLGAPLARLEGEIAFRRFFERFPNARLTGEAPQWSPNLFLRGLSRLPIVLS</sequence>
<dbReference type="PANTHER" id="PTHR46696">
    <property type="entry name" value="P450, PUTATIVE (EUROFUNG)-RELATED"/>
    <property type="match status" value="1"/>
</dbReference>
<evidence type="ECO:0000256" key="5">
    <source>
        <dbReference type="ARBA" id="ARBA00023004"/>
    </source>
</evidence>
<dbReference type="EC" id="1.14.-.-" evidence="8"/>
<comment type="similarity">
    <text evidence="1 7">Belongs to the cytochrome P450 family.</text>
</comment>
<evidence type="ECO:0000256" key="4">
    <source>
        <dbReference type="ARBA" id="ARBA00023002"/>
    </source>
</evidence>
<dbReference type="Pfam" id="PF00067">
    <property type="entry name" value="p450"/>
    <property type="match status" value="2"/>
</dbReference>
<organism evidence="8 9">
    <name type="scientific">Actinomadura macrotermitis</name>
    <dbReference type="NCBI Taxonomy" id="2585200"/>
    <lineage>
        <taxon>Bacteria</taxon>
        <taxon>Bacillati</taxon>
        <taxon>Actinomycetota</taxon>
        <taxon>Actinomycetes</taxon>
        <taxon>Streptosporangiales</taxon>
        <taxon>Thermomonosporaceae</taxon>
        <taxon>Actinomadura</taxon>
    </lineage>
</organism>
<dbReference type="FunFam" id="1.10.630.10:FF:000018">
    <property type="entry name" value="Cytochrome P450 monooxygenase"/>
    <property type="match status" value="1"/>
</dbReference>
<dbReference type="PRINTS" id="PR00359">
    <property type="entry name" value="BP450"/>
</dbReference>
<accession>A0A7K0BRC6</accession>
<dbReference type="GO" id="GO:0005506">
    <property type="term" value="F:iron ion binding"/>
    <property type="evidence" value="ECO:0007669"/>
    <property type="project" value="InterPro"/>
</dbReference>
<evidence type="ECO:0000313" key="9">
    <source>
        <dbReference type="Proteomes" id="UP000487268"/>
    </source>
</evidence>
<evidence type="ECO:0000313" key="8">
    <source>
        <dbReference type="EMBL" id="MQY03729.1"/>
    </source>
</evidence>
<evidence type="ECO:0000256" key="2">
    <source>
        <dbReference type="ARBA" id="ARBA00022617"/>
    </source>
</evidence>
<reference evidence="8 9" key="1">
    <citation type="submission" date="2019-10" db="EMBL/GenBank/DDBJ databases">
        <title>Actinomadura rubteroloni sp. nov. and Actinomadura macrotermitis sp. nov., isolated from the gut of fungus growing-termite Macrotermes natalensis.</title>
        <authorList>
            <person name="Benndorf R."/>
            <person name="Martin K."/>
            <person name="Kuefner M."/>
            <person name="De Beer W."/>
            <person name="Kaster A.-K."/>
            <person name="Vollmers J."/>
            <person name="Poulsen M."/>
            <person name="Beemelmanns C."/>
        </authorList>
    </citation>
    <scope>NUCLEOTIDE SEQUENCE [LARGE SCALE GENOMIC DNA]</scope>
    <source>
        <strain evidence="8 9">RB68</strain>
    </source>
</reference>
<dbReference type="Gene3D" id="1.10.630.10">
    <property type="entry name" value="Cytochrome P450"/>
    <property type="match status" value="1"/>
</dbReference>
<dbReference type="EMBL" id="WEGH01000001">
    <property type="protein sequence ID" value="MQY03729.1"/>
    <property type="molecule type" value="Genomic_DNA"/>
</dbReference>
<proteinExistence type="inferred from homology"/>
<dbReference type="PROSITE" id="PS00086">
    <property type="entry name" value="CYTOCHROME_P450"/>
    <property type="match status" value="1"/>
</dbReference>